<evidence type="ECO:0000313" key="3">
    <source>
        <dbReference type="Proteomes" id="UP000186143"/>
    </source>
</evidence>
<evidence type="ECO:0000256" key="1">
    <source>
        <dbReference type="SAM" id="MobiDB-lite"/>
    </source>
</evidence>
<dbReference type="RefSeq" id="WP_078058236.1">
    <property type="nucleotide sequence ID" value="NZ_MKIO01000039.1"/>
</dbReference>
<reference evidence="2 3" key="1">
    <citation type="submission" date="2016-09" db="EMBL/GenBank/DDBJ databases">
        <title>Rhizobium sp. nov., a novel species isolated from the rice rhizosphere.</title>
        <authorList>
            <person name="Zhao J."/>
            <person name="Zhang X."/>
        </authorList>
    </citation>
    <scope>NUCLEOTIDE SEQUENCE [LARGE SCALE GENOMIC DNA]</scope>
    <source>
        <strain evidence="2 3">MH17</strain>
    </source>
</reference>
<accession>A0A1Q9AF12</accession>
<dbReference type="Proteomes" id="UP000186143">
    <property type="component" value="Unassembled WGS sequence"/>
</dbReference>
<comment type="caution">
    <text evidence="2">The sequence shown here is derived from an EMBL/GenBank/DDBJ whole genome shotgun (WGS) entry which is preliminary data.</text>
</comment>
<dbReference type="AlphaFoldDB" id="A0A1Q9AF12"/>
<evidence type="ECO:0000313" key="2">
    <source>
        <dbReference type="EMBL" id="OLP53565.1"/>
    </source>
</evidence>
<dbReference type="InterPro" id="IPR018759">
    <property type="entry name" value="BBP2_2"/>
</dbReference>
<dbReference type="EMBL" id="MKIO01000039">
    <property type="protein sequence ID" value="OLP53565.1"/>
    <property type="molecule type" value="Genomic_DNA"/>
</dbReference>
<dbReference type="Pfam" id="PF10082">
    <property type="entry name" value="BBP2_2"/>
    <property type="match status" value="1"/>
</dbReference>
<gene>
    <name evidence="2" type="ORF">BJF92_05215</name>
</gene>
<feature type="region of interest" description="Disordered" evidence="1">
    <location>
        <begin position="98"/>
        <end position="119"/>
    </location>
</feature>
<organism evidence="2 3">
    <name type="scientific">Xaviernesmea rhizosphaerae</name>
    <dbReference type="NCBI Taxonomy" id="1672749"/>
    <lineage>
        <taxon>Bacteria</taxon>
        <taxon>Pseudomonadati</taxon>
        <taxon>Pseudomonadota</taxon>
        <taxon>Alphaproteobacteria</taxon>
        <taxon>Hyphomicrobiales</taxon>
        <taxon>Rhizobiaceae</taxon>
        <taxon>Rhizobium/Agrobacterium group</taxon>
        <taxon>Xaviernesmea</taxon>
    </lineage>
</organism>
<sequence length="520" mass="54974">MASTRSITDRRRPRKGGLLAFAALAGSVTLSGGVATVLAQQALQPAATQPAAQTGRTDPATASDLQQPAPALAATPAAGNADGEDNGLTTTTLQAATQARVAQEVPPGTRIGRVSDAPALNEDMSRLNLREASVDGLRPRLDPTRNDAPGIRLGSFTLKPSINQSVNAENRRDGTSGQHRGYVETGVNATLTSDWSRHQLTVTGQGAWQKNISGKGSTDPFADVQADLRLDVSHLTTAHLRAGYRADREDASDPNAVANATSQSVVQQFSLGSSVEHDFGVLRGSARLDGTRYSYGDVDLDNGTVLSMKDRNRNVGVATARMGYVLSPALIPFLEASVGRGVYDERRDMLGYARSYTSWGGRAGLQVDFGEKLGGELALGYGRYAFDDARLRDIGALTIDGLINWSPQRGTNIATSLTTALEPSTTAGESGAIAYTLTSRATRELRNALVARLSGGLTLRNYPSGSTTPDERVWSAGAGLTWDINRALALTGDVSYERTLRDSGVDSSIAKVGIGLTMRR</sequence>
<evidence type="ECO:0008006" key="4">
    <source>
        <dbReference type="Google" id="ProtNLM"/>
    </source>
</evidence>
<protein>
    <recommendedName>
        <fullName evidence="4">Outer membrane beta-barrel protein</fullName>
    </recommendedName>
</protein>
<dbReference type="OrthoDB" id="7398962at2"/>
<name>A0A1Q9AF12_9HYPH</name>
<dbReference type="STRING" id="1672749.BJF92_05215"/>
<proteinExistence type="predicted"/>